<dbReference type="PRINTS" id="PR00462">
    <property type="entry name" value="LIGNINASE"/>
</dbReference>
<dbReference type="Gene3D" id="1.10.520.10">
    <property type="match status" value="1"/>
</dbReference>
<sequence length="126" mass="13382">VHKSLRLMLHDAIGFPLSKGGGGANGSIFYFDEIETAFPANLGIDDIIDVRTPFINAHNITAGDFIQCSGIFGVSNFPGAPRLEFLIGHPKATVASPPGLVPEPQDMITSILARFADIGRLLTCCS</sequence>
<keyword evidence="7" id="KW-0560">Oxidoreductase</keyword>
<name>A0AAD6Z6C7_9AGAR</name>
<proteinExistence type="inferred from homology"/>
<dbReference type="AlphaFoldDB" id="A0AAD6Z6C7"/>
<feature type="binding site" evidence="5">
    <location>
        <position position="11"/>
    </location>
    <ligand>
        <name>Ca(2+)</name>
        <dbReference type="ChEBI" id="CHEBI:29108"/>
        <label>1</label>
    </ligand>
</feature>
<comment type="cofactor">
    <cofactor evidence="5 7">
        <name>Ca(2+)</name>
        <dbReference type="ChEBI" id="CHEBI:29108"/>
    </cofactor>
    <text evidence="5 7">Binds 2 calcium ions per subunit.</text>
</comment>
<dbReference type="Pfam" id="PF00141">
    <property type="entry name" value="peroxidase"/>
    <property type="match status" value="1"/>
</dbReference>
<feature type="site" description="Transition state stabilizer" evidence="6">
    <location>
        <position position="6"/>
    </location>
</feature>
<dbReference type="GO" id="GO:0004601">
    <property type="term" value="F:peroxidase activity"/>
    <property type="evidence" value="ECO:0007669"/>
    <property type="project" value="UniProtKB-KW"/>
</dbReference>
<evidence type="ECO:0000313" key="10">
    <source>
        <dbReference type="Proteomes" id="UP001218218"/>
    </source>
</evidence>
<evidence type="ECO:0000259" key="8">
    <source>
        <dbReference type="Pfam" id="PF00141"/>
    </source>
</evidence>
<dbReference type="InterPro" id="IPR001621">
    <property type="entry name" value="Ligninase"/>
</dbReference>
<feature type="binding site" evidence="5">
    <location>
        <position position="27"/>
    </location>
    <ligand>
        <name>Ca(2+)</name>
        <dbReference type="ChEBI" id="CHEBI:29108"/>
        <label>1</label>
    </ligand>
</feature>
<reference evidence="9" key="1">
    <citation type="submission" date="2023-03" db="EMBL/GenBank/DDBJ databases">
        <title>Massive genome expansion in bonnet fungi (Mycena s.s.) driven by repeated elements and novel gene families across ecological guilds.</title>
        <authorList>
            <consortium name="Lawrence Berkeley National Laboratory"/>
            <person name="Harder C.B."/>
            <person name="Miyauchi S."/>
            <person name="Viragh M."/>
            <person name="Kuo A."/>
            <person name="Thoen E."/>
            <person name="Andreopoulos B."/>
            <person name="Lu D."/>
            <person name="Skrede I."/>
            <person name="Drula E."/>
            <person name="Henrissat B."/>
            <person name="Morin E."/>
            <person name="Kohler A."/>
            <person name="Barry K."/>
            <person name="LaButti K."/>
            <person name="Morin E."/>
            <person name="Salamov A."/>
            <person name="Lipzen A."/>
            <person name="Mereny Z."/>
            <person name="Hegedus B."/>
            <person name="Baldrian P."/>
            <person name="Stursova M."/>
            <person name="Weitz H."/>
            <person name="Taylor A."/>
            <person name="Grigoriev I.V."/>
            <person name="Nagy L.G."/>
            <person name="Martin F."/>
            <person name="Kauserud H."/>
        </authorList>
    </citation>
    <scope>NUCLEOTIDE SEQUENCE</scope>
    <source>
        <strain evidence="9">CBHHK002</strain>
    </source>
</reference>
<keyword evidence="5 7" id="KW-0106">Calcium</keyword>
<evidence type="ECO:0000256" key="6">
    <source>
        <dbReference type="PIRSR" id="PIRSR601621-3"/>
    </source>
</evidence>
<keyword evidence="5 7" id="KW-0479">Metal-binding</keyword>
<dbReference type="InterPro" id="IPR010255">
    <property type="entry name" value="Haem_peroxidase_sf"/>
</dbReference>
<evidence type="ECO:0000256" key="1">
    <source>
        <dbReference type="ARBA" id="ARBA00006089"/>
    </source>
</evidence>
<evidence type="ECO:0000313" key="9">
    <source>
        <dbReference type="EMBL" id="KAJ7309356.1"/>
    </source>
</evidence>
<dbReference type="InterPro" id="IPR002016">
    <property type="entry name" value="Haem_peroxidase"/>
</dbReference>
<keyword evidence="2" id="KW-0964">Secreted</keyword>
<keyword evidence="7 9" id="KW-0575">Peroxidase</keyword>
<dbReference type="EMBL" id="JARIHO010000082">
    <property type="protein sequence ID" value="KAJ7309356.1"/>
    <property type="molecule type" value="Genomic_DNA"/>
</dbReference>
<evidence type="ECO:0000256" key="4">
    <source>
        <dbReference type="PIRSR" id="PIRSR601621-1"/>
    </source>
</evidence>
<gene>
    <name evidence="9" type="ORF">DFH08DRAFT_719385</name>
</gene>
<evidence type="ECO:0000256" key="5">
    <source>
        <dbReference type="PIRSR" id="PIRSR601621-2"/>
    </source>
</evidence>
<evidence type="ECO:0000256" key="2">
    <source>
        <dbReference type="ARBA" id="ARBA00022525"/>
    </source>
</evidence>
<protein>
    <recommendedName>
        <fullName evidence="7">Peroxidase</fullName>
        <ecNumber evidence="7">1.11.1.-</ecNumber>
    </recommendedName>
</protein>
<dbReference type="GO" id="GO:0006979">
    <property type="term" value="P:response to oxidative stress"/>
    <property type="evidence" value="ECO:0007669"/>
    <property type="project" value="InterPro"/>
</dbReference>
<keyword evidence="3" id="KW-0325">Glycoprotein</keyword>
<dbReference type="GO" id="GO:0046872">
    <property type="term" value="F:metal ion binding"/>
    <property type="evidence" value="ECO:0007669"/>
    <property type="project" value="UniProtKB-UniRule"/>
</dbReference>
<dbReference type="GO" id="GO:0020037">
    <property type="term" value="F:heme binding"/>
    <property type="evidence" value="ECO:0007669"/>
    <property type="project" value="UniProtKB-UniRule"/>
</dbReference>
<accession>A0AAD6Z6C7</accession>
<organism evidence="9 10">
    <name type="scientific">Mycena albidolilacea</name>
    <dbReference type="NCBI Taxonomy" id="1033008"/>
    <lineage>
        <taxon>Eukaryota</taxon>
        <taxon>Fungi</taxon>
        <taxon>Dikarya</taxon>
        <taxon>Basidiomycota</taxon>
        <taxon>Agaricomycotina</taxon>
        <taxon>Agaricomycetes</taxon>
        <taxon>Agaricomycetidae</taxon>
        <taxon>Agaricales</taxon>
        <taxon>Marasmiineae</taxon>
        <taxon>Mycenaceae</taxon>
        <taxon>Mycena</taxon>
    </lineage>
</organism>
<dbReference type="Proteomes" id="UP001218218">
    <property type="component" value="Unassembled WGS sequence"/>
</dbReference>
<feature type="binding site" evidence="5">
    <location>
        <position position="23"/>
    </location>
    <ligand>
        <name>Ca(2+)</name>
        <dbReference type="ChEBI" id="CHEBI:29108"/>
        <label>1</label>
    </ligand>
</feature>
<dbReference type="SUPFAM" id="SSF48113">
    <property type="entry name" value="Heme-dependent peroxidases"/>
    <property type="match status" value="1"/>
</dbReference>
<evidence type="ECO:0000256" key="3">
    <source>
        <dbReference type="ARBA" id="ARBA00023180"/>
    </source>
</evidence>
<feature type="domain" description="Plant heme peroxidase family profile" evidence="8">
    <location>
        <begin position="4"/>
        <end position="119"/>
    </location>
</feature>
<comment type="similarity">
    <text evidence="1 7">Belongs to the peroxidase family. Ligninase subfamily.</text>
</comment>
<comment type="caution">
    <text evidence="9">The sequence shown here is derived from an EMBL/GenBank/DDBJ whole genome shotgun (WGS) entry which is preliminary data.</text>
</comment>
<keyword evidence="10" id="KW-1185">Reference proteome</keyword>
<dbReference type="EC" id="1.11.1.-" evidence="7"/>
<feature type="active site" description="Proton acceptor" evidence="4">
    <location>
        <position position="10"/>
    </location>
</feature>
<evidence type="ECO:0000256" key="7">
    <source>
        <dbReference type="RuleBase" id="RU363051"/>
    </source>
</evidence>
<feature type="non-terminal residue" evidence="9">
    <location>
        <position position="126"/>
    </location>
</feature>